<dbReference type="EMBL" id="CAXDID020000303">
    <property type="protein sequence ID" value="CAL6073924.1"/>
    <property type="molecule type" value="Genomic_DNA"/>
</dbReference>
<evidence type="ECO:0000313" key="2">
    <source>
        <dbReference type="EMBL" id="CAI9922035.1"/>
    </source>
</evidence>
<gene>
    <name evidence="3" type="ORF">HINF_LOCUS56337</name>
    <name evidence="2" type="ORF">HINF_LOCUS9680</name>
</gene>
<name>A0AA86NNJ4_9EUKA</name>
<protein>
    <submittedName>
        <fullName evidence="3">Hypothetical_protein</fullName>
    </submittedName>
</protein>
<organism evidence="2">
    <name type="scientific">Hexamita inflata</name>
    <dbReference type="NCBI Taxonomy" id="28002"/>
    <lineage>
        <taxon>Eukaryota</taxon>
        <taxon>Metamonada</taxon>
        <taxon>Diplomonadida</taxon>
        <taxon>Hexamitidae</taxon>
        <taxon>Hexamitinae</taxon>
        <taxon>Hexamita</taxon>
    </lineage>
</organism>
<reference evidence="2" key="1">
    <citation type="submission" date="2023-06" db="EMBL/GenBank/DDBJ databases">
        <authorList>
            <person name="Kurt Z."/>
        </authorList>
    </citation>
    <scope>NUCLEOTIDE SEQUENCE</scope>
</reference>
<evidence type="ECO:0000313" key="3">
    <source>
        <dbReference type="EMBL" id="CAL6073924.1"/>
    </source>
</evidence>
<accession>A0AA86NNJ4</accession>
<keyword evidence="4" id="KW-1185">Reference proteome</keyword>
<dbReference type="AlphaFoldDB" id="A0AA86NNJ4"/>
<dbReference type="Proteomes" id="UP001642409">
    <property type="component" value="Unassembled WGS sequence"/>
</dbReference>
<proteinExistence type="predicted"/>
<reference evidence="3 4" key="2">
    <citation type="submission" date="2024-07" db="EMBL/GenBank/DDBJ databases">
        <authorList>
            <person name="Akdeniz Z."/>
        </authorList>
    </citation>
    <scope>NUCLEOTIDE SEQUENCE [LARGE SCALE GENOMIC DNA]</scope>
</reference>
<feature type="region of interest" description="Disordered" evidence="1">
    <location>
        <begin position="89"/>
        <end position="110"/>
    </location>
</feature>
<dbReference type="EMBL" id="CATOUU010000241">
    <property type="protein sequence ID" value="CAI9922035.1"/>
    <property type="molecule type" value="Genomic_DNA"/>
</dbReference>
<evidence type="ECO:0000256" key="1">
    <source>
        <dbReference type="SAM" id="MobiDB-lite"/>
    </source>
</evidence>
<evidence type="ECO:0000313" key="4">
    <source>
        <dbReference type="Proteomes" id="UP001642409"/>
    </source>
</evidence>
<feature type="compositionally biased region" description="Polar residues" evidence="1">
    <location>
        <begin position="89"/>
        <end position="99"/>
    </location>
</feature>
<sequence>MKEYVESMVVSFTRAIWLNINWLYSYSLEYKKSLLSVVKHQIKSLVSYSSKSRYITSNGAINIQSESDNAICAVYLKLSSSSHASVENSRQLSKQSFKQSPVYGLKKKQL</sequence>
<comment type="caution">
    <text evidence="2">The sequence shown here is derived from an EMBL/GenBank/DDBJ whole genome shotgun (WGS) entry which is preliminary data.</text>
</comment>